<dbReference type="EMBL" id="VGLS01000398">
    <property type="protein sequence ID" value="MBM3224758.1"/>
    <property type="molecule type" value="Genomic_DNA"/>
</dbReference>
<dbReference type="GO" id="GO:0005524">
    <property type="term" value="F:ATP binding"/>
    <property type="evidence" value="ECO:0007669"/>
    <property type="project" value="UniProtKB-KW"/>
</dbReference>
<dbReference type="SMART" id="SM00382">
    <property type="entry name" value="AAA"/>
    <property type="match status" value="1"/>
</dbReference>
<sequence>MRRYFNTAGPCQPERHYFLPPERRLTCVRSLIERHLFFVLHAPRQTGKTTLLNTLAYALNGEGQYTALVIDVEFLQRTSDVEAGNLALLASIARESTVVLPAAEWAPDPTPWQQSPLRALHDYLRAWSIQCPKPVVLFLDEIDSLRDDLLISVLRQLRMGYSARPAPFIASLALVGLRDVRDYRANIHAEQDTLGSASPFNIKSDSLTLRNFTASEVHELYAQHTAATGQVFQPAALDLIYALTRGQPWLVNALARQMVEVEVPEATQAITPAHVEAAREALILRRDTHLDSLAECLREARVRRVIEPILAGSTMAMDTLDDDLVYVRDLGLIETTPHLAIANPIYTEVIPRSLTSIMQANITHEGVWYTRQDGSLDMLALLRAFQTFFAEHSEAWLQRFAYQEAGPHLILMVFLQRVINHGGRIQREFAVGSGRADVLVEWQQQRYVLELKLWRSERTIPQGIAQLSRYVQRLGEREGYLVVFDRRAIRSWEEKLFEQEHAGPEGQRIHVFGV</sequence>
<dbReference type="InterPro" id="IPR003593">
    <property type="entry name" value="AAA+_ATPase"/>
</dbReference>
<comment type="caution">
    <text evidence="2">The sequence shown here is derived from an EMBL/GenBank/DDBJ whole genome shotgun (WGS) entry which is preliminary data.</text>
</comment>
<keyword evidence="2" id="KW-0547">Nucleotide-binding</keyword>
<dbReference type="SUPFAM" id="SSF52540">
    <property type="entry name" value="P-loop containing nucleoside triphosphate hydrolases"/>
    <property type="match status" value="1"/>
</dbReference>
<gene>
    <name evidence="2" type="ORF">FJZ47_13265</name>
</gene>
<dbReference type="Gene3D" id="3.40.50.300">
    <property type="entry name" value="P-loop containing nucleotide triphosphate hydrolases"/>
    <property type="match status" value="1"/>
</dbReference>
<dbReference type="Pfam" id="PF14516">
    <property type="entry name" value="AAA_35"/>
    <property type="match status" value="1"/>
</dbReference>
<feature type="domain" description="AAA+ ATPase" evidence="1">
    <location>
        <begin position="34"/>
        <end position="363"/>
    </location>
</feature>
<reference evidence="2" key="1">
    <citation type="submission" date="2019-03" db="EMBL/GenBank/DDBJ databases">
        <title>Lake Tanganyika Metagenome-Assembled Genomes (MAGs).</title>
        <authorList>
            <person name="Tran P."/>
        </authorList>
    </citation>
    <scope>NUCLEOTIDE SEQUENCE</scope>
    <source>
        <strain evidence="2">K_DeepCast_65m_m2_066</strain>
    </source>
</reference>
<protein>
    <submittedName>
        <fullName evidence="2">ATP-binding protein</fullName>
    </submittedName>
</protein>
<keyword evidence="2" id="KW-0067">ATP-binding</keyword>
<evidence type="ECO:0000313" key="2">
    <source>
        <dbReference type="EMBL" id="MBM3224758.1"/>
    </source>
</evidence>
<evidence type="ECO:0000313" key="3">
    <source>
        <dbReference type="Proteomes" id="UP000712673"/>
    </source>
</evidence>
<evidence type="ECO:0000259" key="1">
    <source>
        <dbReference type="SMART" id="SM00382"/>
    </source>
</evidence>
<dbReference type="Proteomes" id="UP000712673">
    <property type="component" value="Unassembled WGS sequence"/>
</dbReference>
<dbReference type="AlphaFoldDB" id="A0A938B4I0"/>
<name>A0A938B4I0_UNCTE</name>
<accession>A0A938B4I0</accession>
<dbReference type="InterPro" id="IPR027417">
    <property type="entry name" value="P-loop_NTPase"/>
</dbReference>
<organism evidence="2 3">
    <name type="scientific">Tectimicrobiota bacterium</name>
    <dbReference type="NCBI Taxonomy" id="2528274"/>
    <lineage>
        <taxon>Bacteria</taxon>
        <taxon>Pseudomonadati</taxon>
        <taxon>Nitrospinota/Tectimicrobiota group</taxon>
        <taxon>Candidatus Tectimicrobiota</taxon>
    </lineage>
</organism>
<proteinExistence type="predicted"/>